<gene>
    <name evidence="1" type="ORF">JKL49_11575</name>
</gene>
<organism evidence="1">
    <name type="scientific">Phenylobacterium glaciei</name>
    <dbReference type="NCBI Taxonomy" id="2803784"/>
    <lineage>
        <taxon>Bacteria</taxon>
        <taxon>Pseudomonadati</taxon>
        <taxon>Pseudomonadota</taxon>
        <taxon>Alphaproteobacteria</taxon>
        <taxon>Caulobacterales</taxon>
        <taxon>Caulobacteraceae</taxon>
        <taxon>Phenylobacterium</taxon>
    </lineage>
</organism>
<reference evidence="1" key="1">
    <citation type="submission" date="2021-01" db="EMBL/GenBank/DDBJ databases">
        <title>Genome sequence of Phenylobacterium sp. 20VBR1 isolated from a valley glaceir, Ny-Alesund, Svalbard.</title>
        <authorList>
            <person name="Thomas F.A."/>
            <person name="Krishnan K.P."/>
            <person name="Sinha R.K."/>
        </authorList>
    </citation>
    <scope>NUCLEOTIDE SEQUENCE</scope>
    <source>
        <strain evidence="1">20VBR1</strain>
    </source>
</reference>
<protein>
    <submittedName>
        <fullName evidence="1">Uncharacterized protein</fullName>
    </submittedName>
</protein>
<accession>A0A974P5Q5</accession>
<proteinExistence type="predicted"/>
<dbReference type="EMBL" id="CP068570">
    <property type="protein sequence ID" value="QQZ51564.1"/>
    <property type="molecule type" value="Genomic_DNA"/>
</dbReference>
<name>A0A974P5Q5_9CAUL</name>
<evidence type="ECO:0000313" key="1">
    <source>
        <dbReference type="EMBL" id="QQZ51564.1"/>
    </source>
</evidence>
<dbReference type="AlphaFoldDB" id="A0A974P5Q5"/>
<sequence>MRLLLASDDVKPGGVGGDHGHLGRYYMSHLAATSGEITFATPQSVAFDYELDPAGIYVRRRLALTEKAQRRISGLNVIFRTHLRDPADPAHGDPVLSAMFLVKDMVLYEYSRKFRERRGKAGDRLRHIGNILRDPVKLAAFSRMWLQKRTFADRKLPSVVLGSRQGVYALSFTPSRRPILTAG</sequence>